<keyword evidence="3" id="KW-0540">Nuclease</keyword>
<reference evidence="8 9" key="1">
    <citation type="journal article" date="2017" name="Genome Biol. Evol.">
        <title>Population Structure and Local Adaptation of MAC Lung Disease Agent Mycobacterium avium subsp. hominissuis.</title>
        <authorList>
            <person name="Yano H."/>
            <person name="Iwamoto T."/>
            <person name="Nishiuchi Y."/>
            <person name="Nakajima C."/>
            <person name="Starkova D.A."/>
            <person name="Mokrousov I."/>
            <person name="Narvskaya O."/>
            <person name="Yoshida S."/>
            <person name="Arikawa K."/>
            <person name="Nakanishi N."/>
            <person name="Osaki K."/>
            <person name="Nakagawa I."/>
            <person name="Ato M."/>
            <person name="Suzuki Y."/>
            <person name="Maruyama F."/>
        </authorList>
    </citation>
    <scope>NUCLEOTIDE SEQUENCE [LARGE SCALE GENOMIC DNA]</scope>
    <source>
        <strain evidence="8 9">OCU466</strain>
    </source>
</reference>
<proteinExistence type="predicted"/>
<organism evidence="8 9">
    <name type="scientific">Mycobacterium avium subsp. hominissuis</name>
    <dbReference type="NCBI Taxonomy" id="439334"/>
    <lineage>
        <taxon>Bacteria</taxon>
        <taxon>Bacillati</taxon>
        <taxon>Actinomycetota</taxon>
        <taxon>Actinomycetes</taxon>
        <taxon>Mycobacteriales</taxon>
        <taxon>Mycobacteriaceae</taxon>
        <taxon>Mycobacterium</taxon>
        <taxon>Mycobacterium avium complex (MAC)</taxon>
    </lineage>
</organism>
<feature type="domain" description="PIN" evidence="7">
    <location>
        <begin position="5"/>
        <end position="119"/>
    </location>
</feature>
<dbReference type="PANTHER" id="PTHR34610:SF4">
    <property type="entry name" value="SLL8027 PROTEIN"/>
    <property type="match status" value="1"/>
</dbReference>
<accession>A0A2A3LD53</accession>
<dbReference type="GO" id="GO:0016787">
    <property type="term" value="F:hydrolase activity"/>
    <property type="evidence" value="ECO:0007669"/>
    <property type="project" value="UniProtKB-KW"/>
</dbReference>
<dbReference type="GO" id="GO:0004518">
    <property type="term" value="F:nuclease activity"/>
    <property type="evidence" value="ECO:0007669"/>
    <property type="project" value="UniProtKB-KW"/>
</dbReference>
<dbReference type="NCBIfam" id="TIGR00305">
    <property type="entry name" value="putative toxin-antitoxin system toxin component, PIN family"/>
    <property type="match status" value="1"/>
</dbReference>
<dbReference type="SUPFAM" id="SSF88723">
    <property type="entry name" value="PIN domain-like"/>
    <property type="match status" value="1"/>
</dbReference>
<evidence type="ECO:0000259" key="7">
    <source>
        <dbReference type="SMART" id="SM00670"/>
    </source>
</evidence>
<keyword evidence="2" id="KW-1277">Toxin-antitoxin system</keyword>
<dbReference type="InterPro" id="IPR029060">
    <property type="entry name" value="PIN-like_dom_sf"/>
</dbReference>
<evidence type="ECO:0000256" key="1">
    <source>
        <dbReference type="ARBA" id="ARBA00001946"/>
    </source>
</evidence>
<comment type="caution">
    <text evidence="8">The sequence shown here is derived from an EMBL/GenBank/DDBJ whole genome shotgun (WGS) entry which is preliminary data.</text>
</comment>
<dbReference type="RefSeq" id="WP_079599389.1">
    <property type="nucleotide sequence ID" value="NZ_BDNJ01000199.1"/>
</dbReference>
<dbReference type="GO" id="GO:0046872">
    <property type="term" value="F:metal ion binding"/>
    <property type="evidence" value="ECO:0007669"/>
    <property type="project" value="UniProtKB-KW"/>
</dbReference>
<keyword evidence="6" id="KW-0460">Magnesium</keyword>
<evidence type="ECO:0000256" key="3">
    <source>
        <dbReference type="ARBA" id="ARBA00022722"/>
    </source>
</evidence>
<protein>
    <submittedName>
        <fullName evidence="8">Putative toxin-antitoxin system toxin component, PIN family</fullName>
    </submittedName>
</protein>
<dbReference type="EMBL" id="LBGZ01000026">
    <property type="protein sequence ID" value="PBJ39347.1"/>
    <property type="molecule type" value="Genomic_DNA"/>
</dbReference>
<name>A0A2A3LD53_MYCAV</name>
<dbReference type="SMART" id="SM00670">
    <property type="entry name" value="PINc"/>
    <property type="match status" value="1"/>
</dbReference>
<comment type="cofactor">
    <cofactor evidence="1">
        <name>Mg(2+)</name>
        <dbReference type="ChEBI" id="CHEBI:18420"/>
    </cofactor>
</comment>
<dbReference type="InterPro" id="IPR002850">
    <property type="entry name" value="PIN_toxin-like"/>
</dbReference>
<dbReference type="AlphaFoldDB" id="A0A2A3LD53"/>
<evidence type="ECO:0000256" key="5">
    <source>
        <dbReference type="ARBA" id="ARBA00022801"/>
    </source>
</evidence>
<evidence type="ECO:0000256" key="6">
    <source>
        <dbReference type="ARBA" id="ARBA00022842"/>
    </source>
</evidence>
<dbReference type="InterPro" id="IPR002716">
    <property type="entry name" value="PIN_dom"/>
</dbReference>
<evidence type="ECO:0000313" key="8">
    <source>
        <dbReference type="EMBL" id="PBJ39347.1"/>
    </source>
</evidence>
<sequence length="136" mass="14378">MDQPLRVVIDPNVWISAVINPYGTPARVAQAVADGAITAVATQHLLDELAAVLIRPKFRRWISVADAIAFVESLGGQADLHDDPGPPETKVRDPNDDYLVALADAADAVIVTGDNDLLTAGLEPPAITPAQLLARL</sequence>
<evidence type="ECO:0000256" key="4">
    <source>
        <dbReference type="ARBA" id="ARBA00022723"/>
    </source>
</evidence>
<evidence type="ECO:0000256" key="2">
    <source>
        <dbReference type="ARBA" id="ARBA00022649"/>
    </source>
</evidence>
<dbReference type="Proteomes" id="UP000218842">
    <property type="component" value="Unassembled WGS sequence"/>
</dbReference>
<gene>
    <name evidence="8" type="ORF">XV03_03600</name>
</gene>
<dbReference type="PANTHER" id="PTHR34610">
    <property type="entry name" value="SSL7007 PROTEIN"/>
    <property type="match status" value="1"/>
</dbReference>
<keyword evidence="5" id="KW-0378">Hydrolase</keyword>
<evidence type="ECO:0000313" key="9">
    <source>
        <dbReference type="Proteomes" id="UP000218842"/>
    </source>
</evidence>
<keyword evidence="4" id="KW-0479">Metal-binding</keyword>
<dbReference type="Pfam" id="PF13470">
    <property type="entry name" value="PIN_3"/>
    <property type="match status" value="1"/>
</dbReference>